<proteinExistence type="predicted"/>
<organism evidence="1">
    <name type="scientific">marine sediment metagenome</name>
    <dbReference type="NCBI Taxonomy" id="412755"/>
    <lineage>
        <taxon>unclassified sequences</taxon>
        <taxon>metagenomes</taxon>
        <taxon>ecological metagenomes</taxon>
    </lineage>
</organism>
<evidence type="ECO:0000313" key="1">
    <source>
        <dbReference type="EMBL" id="KKN55137.1"/>
    </source>
</evidence>
<gene>
    <name evidence="1" type="ORF">LCGC14_0585090</name>
</gene>
<sequence length="87" mass="9793">MARGLIGITAKGEALLERGNQAFLRENKPFPRGLNLDRWNTLKTLQKFGPMTVFDLRDRTARFTTTGRDKAGVAIRSFRRSGVIADK</sequence>
<name>A0A0F9RYX6_9ZZZZ</name>
<protein>
    <submittedName>
        <fullName evidence="1">Uncharacterized protein</fullName>
    </submittedName>
</protein>
<dbReference type="EMBL" id="LAZR01000898">
    <property type="protein sequence ID" value="KKN55137.1"/>
    <property type="molecule type" value="Genomic_DNA"/>
</dbReference>
<reference evidence="1" key="1">
    <citation type="journal article" date="2015" name="Nature">
        <title>Complex archaea that bridge the gap between prokaryotes and eukaryotes.</title>
        <authorList>
            <person name="Spang A."/>
            <person name="Saw J.H."/>
            <person name="Jorgensen S.L."/>
            <person name="Zaremba-Niedzwiedzka K."/>
            <person name="Martijn J."/>
            <person name="Lind A.E."/>
            <person name="van Eijk R."/>
            <person name="Schleper C."/>
            <person name="Guy L."/>
            <person name="Ettema T.J."/>
        </authorList>
    </citation>
    <scope>NUCLEOTIDE SEQUENCE</scope>
</reference>
<accession>A0A0F9RYX6</accession>
<comment type="caution">
    <text evidence="1">The sequence shown here is derived from an EMBL/GenBank/DDBJ whole genome shotgun (WGS) entry which is preliminary data.</text>
</comment>
<dbReference type="AlphaFoldDB" id="A0A0F9RYX6"/>